<proteinExistence type="predicted"/>
<dbReference type="AlphaFoldDB" id="A0A1H1U4X6"/>
<evidence type="ECO:0000313" key="2">
    <source>
        <dbReference type="EMBL" id="SDS67427.1"/>
    </source>
</evidence>
<protein>
    <submittedName>
        <fullName evidence="2">Uncharacterized protein</fullName>
    </submittedName>
</protein>
<reference evidence="3" key="1">
    <citation type="submission" date="2016-10" db="EMBL/GenBank/DDBJ databases">
        <authorList>
            <person name="Varghese N."/>
            <person name="Submissions S."/>
        </authorList>
    </citation>
    <scope>NUCLEOTIDE SEQUENCE [LARGE SCALE GENOMIC DNA]</scope>
    <source>
        <strain evidence="3">KCTC 32247</strain>
    </source>
</reference>
<feature type="region of interest" description="Disordered" evidence="1">
    <location>
        <begin position="1"/>
        <end position="43"/>
    </location>
</feature>
<sequence>MVPEAGRSPALRHAAMHAGPRCSASPRWARNEHHTQNQDASRPLGTAGACLLCNKCGTGVRVPLDKNNLIHPEGGAPSLPGAGGHEAAGVWVSAATVGAIMSRRLYNNIAWDPPS</sequence>
<gene>
    <name evidence="2" type="ORF">SAMN05216221_2347</name>
</gene>
<evidence type="ECO:0000313" key="3">
    <source>
        <dbReference type="Proteomes" id="UP000243359"/>
    </source>
</evidence>
<dbReference type="EMBL" id="LT629751">
    <property type="protein sequence ID" value="SDS67427.1"/>
    <property type="molecule type" value="Genomic_DNA"/>
</dbReference>
<dbReference type="Proteomes" id="UP000243359">
    <property type="component" value="Chromosome I"/>
</dbReference>
<name>A0A1H1U4X6_9PSED</name>
<keyword evidence="3" id="KW-1185">Reference proteome</keyword>
<evidence type="ECO:0000256" key="1">
    <source>
        <dbReference type="SAM" id="MobiDB-lite"/>
    </source>
</evidence>
<organism evidence="2 3">
    <name type="scientific">Pseudomonas oryzae</name>
    <dbReference type="NCBI Taxonomy" id="1392877"/>
    <lineage>
        <taxon>Bacteria</taxon>
        <taxon>Pseudomonadati</taxon>
        <taxon>Pseudomonadota</taxon>
        <taxon>Gammaproteobacteria</taxon>
        <taxon>Pseudomonadales</taxon>
        <taxon>Pseudomonadaceae</taxon>
        <taxon>Pseudomonas</taxon>
    </lineage>
</organism>
<dbReference type="STRING" id="1392877.SAMN05216221_2347"/>
<accession>A0A1H1U4X6</accession>